<feature type="transmembrane region" description="Helical" evidence="2">
    <location>
        <begin position="742"/>
        <end position="763"/>
    </location>
</feature>
<feature type="transmembrane region" description="Helical" evidence="2">
    <location>
        <begin position="775"/>
        <end position="796"/>
    </location>
</feature>
<dbReference type="PANTHER" id="PTHR38434:SF1">
    <property type="entry name" value="BLL2549 PROTEIN"/>
    <property type="match status" value="1"/>
</dbReference>
<feature type="transmembrane region" description="Helical" evidence="2">
    <location>
        <begin position="712"/>
        <end position="730"/>
    </location>
</feature>
<feature type="transmembrane region" description="Helical" evidence="2">
    <location>
        <begin position="613"/>
        <end position="630"/>
    </location>
</feature>
<feature type="transmembrane region" description="Helical" evidence="2">
    <location>
        <begin position="874"/>
        <end position="893"/>
    </location>
</feature>
<feature type="transmembrane region" description="Helical" evidence="2">
    <location>
        <begin position="323"/>
        <end position="345"/>
    </location>
</feature>
<feature type="region of interest" description="Disordered" evidence="1">
    <location>
        <begin position="54"/>
        <end position="126"/>
    </location>
</feature>
<name>A0A3B0ZL00_9ZZZZ</name>
<feature type="transmembrane region" description="Helical" evidence="2">
    <location>
        <begin position="816"/>
        <end position="837"/>
    </location>
</feature>
<evidence type="ECO:0000256" key="1">
    <source>
        <dbReference type="SAM" id="MobiDB-lite"/>
    </source>
</evidence>
<feature type="transmembrane region" description="Helical" evidence="2">
    <location>
        <begin position="224"/>
        <end position="245"/>
    </location>
</feature>
<feature type="compositionally biased region" description="Basic and acidic residues" evidence="1">
    <location>
        <begin position="113"/>
        <end position="125"/>
    </location>
</feature>
<keyword evidence="2" id="KW-0472">Membrane</keyword>
<feature type="transmembrane region" description="Helical" evidence="2">
    <location>
        <begin position="462"/>
        <end position="481"/>
    </location>
</feature>
<feature type="transmembrane region" description="Helical" evidence="2">
    <location>
        <begin position="487"/>
        <end position="510"/>
    </location>
</feature>
<feature type="transmembrane region" description="Helical" evidence="2">
    <location>
        <begin position="198"/>
        <end position="218"/>
    </location>
</feature>
<feature type="transmembrane region" description="Helical" evidence="2">
    <location>
        <begin position="416"/>
        <end position="434"/>
    </location>
</feature>
<dbReference type="PIRSF" id="PIRSF035905">
    <property type="entry name" value="UCP035905_mp"/>
    <property type="match status" value="1"/>
</dbReference>
<keyword evidence="2" id="KW-1133">Transmembrane helix</keyword>
<feature type="transmembrane region" description="Helical" evidence="2">
    <location>
        <begin position="642"/>
        <end position="661"/>
    </location>
</feature>
<feature type="transmembrane region" description="Helical" evidence="2">
    <location>
        <begin position="581"/>
        <end position="601"/>
    </location>
</feature>
<feature type="transmembrane region" description="Helical" evidence="2">
    <location>
        <begin position="673"/>
        <end position="691"/>
    </location>
</feature>
<dbReference type="Pfam" id="PF10101">
    <property type="entry name" value="DUF2339"/>
    <property type="match status" value="1"/>
</dbReference>
<dbReference type="PANTHER" id="PTHR38434">
    <property type="entry name" value="BLL2549 PROTEIN"/>
    <property type="match status" value="1"/>
</dbReference>
<accession>A0A3B0ZL00</accession>
<feature type="transmembrane region" description="Helical" evidence="2">
    <location>
        <begin position="844"/>
        <end position="862"/>
    </location>
</feature>
<dbReference type="InterPro" id="IPR014600">
    <property type="entry name" value="UCP035905_mem"/>
</dbReference>
<feature type="transmembrane region" description="Helical" evidence="2">
    <location>
        <begin position="555"/>
        <end position="574"/>
    </location>
</feature>
<protein>
    <recommendedName>
        <fullName evidence="4">DUF2339 domain-containing protein</fullName>
    </recommendedName>
</protein>
<feature type="transmembrane region" description="Helical" evidence="2">
    <location>
        <begin position="383"/>
        <end position="404"/>
    </location>
</feature>
<keyword evidence="2" id="KW-0812">Transmembrane</keyword>
<evidence type="ECO:0008006" key="4">
    <source>
        <dbReference type="Google" id="ProtNLM"/>
    </source>
</evidence>
<sequence>MVWLLAIGGMILGGSLYGIFGMLFGSITGYLIGRVNALDSQLTTLQKRLDSMVSEPLQKQPAPPQQTTAAEPEISPGPTNMPVADIPEPDQALPVADSSAPLTRAVPEPPQDDWTHTPEPRHKDTSPSIAARCFNWFTQGNPVVRIGIVILFFGVSFLVKYAAEQNVLPIELRLCAVALAAVAMLVTGWRLRNRSGAYGLVLQGGAVAVLYLTVFSAIKLYHLLPAGFAFALMIALVAFSGVLAVLQNARTLALFGAAGGFITPILLASGGGSHVMLFSYYALLNAGIFGIAWFKSWRILNVVGFIFTFVIGAAWGHNSYQPAYFSSAEPFLILFFLFYVAIAVLFAHRQPAQLKGYIDGSLVFGVPLVGFTLQSALVKDMEYGMAFSALALSALYILLARSLWKRQIDGMRMLTEAFLALGIIFGSLAVPLALDGRWTAVTWSMEGAALVWVGIHQHRRLARWFGLLLQFGAGTAFLISLDPVTEPFAVLNGTFLGGLVISLTGLFSSWQLQRYTDKLLKFEYPLALLVLAWGLLWWCGNGLRELDLHVDNTYRLYGVLSFSVLSTLLAGWSGQRLNWPWLQRVTLALLPVALLIALLALSQTQQQHPAQHGGWWAWPLALGTHIWILQRYTHTWPKGLEMFWHAGGFLLLVLLLTWQSAWGLDQMTAGGQAWPQLAWGAVPALALLFMLKSGQRCLALIRKFPDAYLGRGLLPLTAWIWLWLLYTCILDGDPSPLTYLPIINPLDLAQVLGIYTLIQWWRTQRANLAQQVSELAVLIPAAIALSAFAWLNALVARTVHFWTPVPFTLSALHYSVVYQASVSILWSVTALAVMVFSSRKGGRTIWFIGVTLLALVVLKLFLVDLSGSGSVARIVSFMAVGGFMLVIGYFSPLPPRKISMEST</sequence>
<feature type="transmembrane region" description="Helical" evidence="2">
    <location>
        <begin position="277"/>
        <end position="294"/>
    </location>
</feature>
<evidence type="ECO:0000256" key="2">
    <source>
        <dbReference type="SAM" id="Phobius"/>
    </source>
</evidence>
<evidence type="ECO:0000313" key="3">
    <source>
        <dbReference type="EMBL" id="VAW82014.1"/>
    </source>
</evidence>
<feature type="transmembrane region" description="Helical" evidence="2">
    <location>
        <begin position="522"/>
        <end position="543"/>
    </location>
</feature>
<reference evidence="3" key="1">
    <citation type="submission" date="2018-06" db="EMBL/GenBank/DDBJ databases">
        <authorList>
            <person name="Zhirakovskaya E."/>
        </authorList>
    </citation>
    <scope>NUCLEOTIDE SEQUENCE</scope>
</reference>
<feature type="transmembrane region" description="Helical" evidence="2">
    <location>
        <begin position="440"/>
        <end position="455"/>
    </location>
</feature>
<gene>
    <name evidence="3" type="ORF">MNBD_GAMMA13-1116</name>
</gene>
<dbReference type="InterPro" id="IPR019286">
    <property type="entry name" value="DUF2339_TM"/>
</dbReference>
<feature type="transmembrane region" description="Helical" evidence="2">
    <location>
        <begin position="252"/>
        <end position="271"/>
    </location>
</feature>
<organism evidence="3">
    <name type="scientific">hydrothermal vent metagenome</name>
    <dbReference type="NCBI Taxonomy" id="652676"/>
    <lineage>
        <taxon>unclassified sequences</taxon>
        <taxon>metagenomes</taxon>
        <taxon>ecological metagenomes</taxon>
    </lineage>
</organism>
<feature type="transmembrane region" description="Helical" evidence="2">
    <location>
        <begin position="299"/>
        <end position="317"/>
    </location>
</feature>
<feature type="transmembrane region" description="Helical" evidence="2">
    <location>
        <begin position="142"/>
        <end position="161"/>
    </location>
</feature>
<dbReference type="AlphaFoldDB" id="A0A3B0ZL00"/>
<dbReference type="EMBL" id="UOFK01000292">
    <property type="protein sequence ID" value="VAW82014.1"/>
    <property type="molecule type" value="Genomic_DNA"/>
</dbReference>
<feature type="transmembrane region" description="Helical" evidence="2">
    <location>
        <begin position="167"/>
        <end position="186"/>
    </location>
</feature>
<feature type="transmembrane region" description="Helical" evidence="2">
    <location>
        <begin position="357"/>
        <end position="377"/>
    </location>
</feature>
<proteinExistence type="predicted"/>
<feature type="transmembrane region" description="Helical" evidence="2">
    <location>
        <begin position="6"/>
        <end position="32"/>
    </location>
</feature>